<dbReference type="EMBL" id="AP028056">
    <property type="protein sequence ID" value="BEH02120.1"/>
    <property type="molecule type" value="Genomic_DNA"/>
</dbReference>
<evidence type="ECO:0000256" key="3">
    <source>
        <dbReference type="ARBA" id="ARBA00022676"/>
    </source>
</evidence>
<keyword evidence="2" id="KW-1003">Cell membrane</keyword>
<evidence type="ECO:0000256" key="7">
    <source>
        <dbReference type="ARBA" id="ARBA00023136"/>
    </source>
</evidence>
<dbReference type="PANTHER" id="PTHR48090:SF8">
    <property type="entry name" value="GLYCOSYLTRANSFERASE CSBB-RELATED"/>
    <property type="match status" value="1"/>
</dbReference>
<evidence type="ECO:0000256" key="4">
    <source>
        <dbReference type="ARBA" id="ARBA00022679"/>
    </source>
</evidence>
<dbReference type="PANTHER" id="PTHR48090">
    <property type="entry name" value="UNDECAPRENYL-PHOSPHATE 4-DEOXY-4-FORMAMIDO-L-ARABINOSE TRANSFERASE-RELATED"/>
    <property type="match status" value="1"/>
</dbReference>
<dbReference type="Proteomes" id="UP001431656">
    <property type="component" value="Chromosome"/>
</dbReference>
<evidence type="ECO:0000313" key="12">
    <source>
        <dbReference type="Proteomes" id="UP001431656"/>
    </source>
</evidence>
<evidence type="ECO:0000256" key="8">
    <source>
        <dbReference type="ARBA" id="ARBA00038152"/>
    </source>
</evidence>
<proteinExistence type="inferred from homology"/>
<evidence type="ECO:0000256" key="2">
    <source>
        <dbReference type="ARBA" id="ARBA00022475"/>
    </source>
</evidence>
<accession>A0AAN0KBN7</accession>
<comment type="subcellular location">
    <subcellularLocation>
        <location evidence="1">Cell membrane</location>
        <topology evidence="1">Multi-pass membrane protein</topology>
    </subcellularLocation>
</comment>
<evidence type="ECO:0000259" key="10">
    <source>
        <dbReference type="Pfam" id="PF00535"/>
    </source>
</evidence>
<evidence type="ECO:0000256" key="9">
    <source>
        <dbReference type="SAM" id="Phobius"/>
    </source>
</evidence>
<dbReference type="GO" id="GO:0016757">
    <property type="term" value="F:glycosyltransferase activity"/>
    <property type="evidence" value="ECO:0007669"/>
    <property type="project" value="UniProtKB-KW"/>
</dbReference>
<comment type="similarity">
    <text evidence="8">Belongs to the glycosyltransferase 2 family. GtrB subfamily.</text>
</comment>
<keyword evidence="3" id="KW-0328">Glycosyltransferase</keyword>
<evidence type="ECO:0000256" key="5">
    <source>
        <dbReference type="ARBA" id="ARBA00022692"/>
    </source>
</evidence>
<evidence type="ECO:0000313" key="11">
    <source>
        <dbReference type="EMBL" id="BEH02120.1"/>
    </source>
</evidence>
<keyword evidence="5 9" id="KW-0812">Transmembrane</keyword>
<dbReference type="InterPro" id="IPR050256">
    <property type="entry name" value="Glycosyltransferase_2"/>
</dbReference>
<keyword evidence="4" id="KW-0808">Transferase</keyword>
<dbReference type="KEGG" id="broo:brsh051_14010"/>
<gene>
    <name evidence="11" type="ORF">brsh051_14010</name>
</gene>
<keyword evidence="6 9" id="KW-1133">Transmembrane helix</keyword>
<organism evidence="11 12">
    <name type="scientific">Brooklawnia propionicigenes</name>
    <dbReference type="NCBI Taxonomy" id="3041175"/>
    <lineage>
        <taxon>Bacteria</taxon>
        <taxon>Bacillati</taxon>
        <taxon>Actinomycetota</taxon>
        <taxon>Actinomycetes</taxon>
        <taxon>Propionibacteriales</taxon>
        <taxon>Propionibacteriaceae</taxon>
        <taxon>Brooklawnia</taxon>
    </lineage>
</organism>
<feature type="transmembrane region" description="Helical" evidence="9">
    <location>
        <begin position="228"/>
        <end position="254"/>
    </location>
</feature>
<dbReference type="FunFam" id="3.90.550.10:FF:000079">
    <property type="entry name" value="Probable glycosyl transferase"/>
    <property type="match status" value="1"/>
</dbReference>
<keyword evidence="7 9" id="KW-0472">Membrane</keyword>
<evidence type="ECO:0000256" key="1">
    <source>
        <dbReference type="ARBA" id="ARBA00004651"/>
    </source>
</evidence>
<feature type="domain" description="Glycosyltransferase 2-like" evidence="10">
    <location>
        <begin position="4"/>
        <end position="166"/>
    </location>
</feature>
<protein>
    <submittedName>
        <fullName evidence="11">Glycosyltransferase family 2 protein</fullName>
    </submittedName>
</protein>
<dbReference type="InterPro" id="IPR001173">
    <property type="entry name" value="Glyco_trans_2-like"/>
</dbReference>
<dbReference type="CDD" id="cd04187">
    <property type="entry name" value="DPM1_like_bac"/>
    <property type="match status" value="1"/>
</dbReference>
<dbReference type="AlphaFoldDB" id="A0AAN0KBN7"/>
<feature type="transmembrane region" description="Helical" evidence="9">
    <location>
        <begin position="260"/>
        <end position="286"/>
    </location>
</feature>
<sequence>MLLSVVVPCHNEESVLDALVAEVFKAIDAPDVELELVLVNDGSRDRTLELMQEHNERDSRVKYVSFSRNFGKEAAMHAGLTYAKGDAVVIMDADLQHPPKLVNEMIEHYREGYDQVVARRTRDGDPAFRTALSRLYYRLVNKLVDVPMEDGVGDFRLLSRRAVDALLAMRESNRFSKGLFSWVGFPRYTIDYKNQERYGGGASRWSMGRLLNYGIDGIMSFNNAPLRLAIYLGLVLTGLSFVYVIYLTIAAVVAGVQTPGYITTIAAVSLFGGIQLIVLGVLGEYVGRIYYEVKGRPPFIVAEHGGVELPAGHPGELTH</sequence>
<name>A0AAN0KBN7_9ACTN</name>
<dbReference type="SUPFAM" id="SSF53448">
    <property type="entry name" value="Nucleotide-diphospho-sugar transferases"/>
    <property type="match status" value="1"/>
</dbReference>
<dbReference type="RefSeq" id="WP_286268427.1">
    <property type="nucleotide sequence ID" value="NZ_AP028056.1"/>
</dbReference>
<dbReference type="Pfam" id="PF00535">
    <property type="entry name" value="Glycos_transf_2"/>
    <property type="match status" value="1"/>
</dbReference>
<keyword evidence="12" id="KW-1185">Reference proteome</keyword>
<dbReference type="Gene3D" id="3.90.550.10">
    <property type="entry name" value="Spore Coat Polysaccharide Biosynthesis Protein SpsA, Chain A"/>
    <property type="match status" value="1"/>
</dbReference>
<dbReference type="GO" id="GO:0005886">
    <property type="term" value="C:plasma membrane"/>
    <property type="evidence" value="ECO:0007669"/>
    <property type="project" value="UniProtKB-SubCell"/>
</dbReference>
<reference evidence="11" key="1">
    <citation type="journal article" date="2024" name="Int. J. Syst. Evol. Microbiol.">
        <title>Brooklawnia propionicigenes sp. nov., a facultatively anaerobic, propionate-producing bacterium isolated from a methanogenic reactor treating waste from cattle farms.</title>
        <authorList>
            <person name="Akita Y."/>
            <person name="Ueki A."/>
            <person name="Tonouchi A."/>
            <person name="Sugawara Y."/>
            <person name="Honma S."/>
            <person name="Kaku N."/>
            <person name="Ueki K."/>
        </authorList>
    </citation>
    <scope>NUCLEOTIDE SEQUENCE</scope>
    <source>
        <strain evidence="11">SH051</strain>
    </source>
</reference>
<dbReference type="InterPro" id="IPR029044">
    <property type="entry name" value="Nucleotide-diphossugar_trans"/>
</dbReference>
<evidence type="ECO:0000256" key="6">
    <source>
        <dbReference type="ARBA" id="ARBA00022989"/>
    </source>
</evidence>